<proteinExistence type="predicted"/>
<gene>
    <name evidence="2" type="ordered locus">Francci3_0134</name>
</gene>
<sequence length="101" mass="10913">MRRSHAIFLLWSAGDAERSCDQGPSAMLTILVRYEDDRGPSATIASPDVLRNADLPALASRLLRMLPAVERVQIFDGERPVADTASRGQGEVSRGSCRSSG</sequence>
<accession>Q2JGR4</accession>
<name>Q2JGR4_FRACC</name>
<reference evidence="2 3" key="1">
    <citation type="journal article" date="2007" name="Genome Res.">
        <title>Genome characteristics of facultatively symbiotic Frankia sp. strains reflect host range and host plant biogeography.</title>
        <authorList>
            <person name="Normand P."/>
            <person name="Lapierre P."/>
            <person name="Tisa L.S."/>
            <person name="Gogarten J.P."/>
            <person name="Alloisio N."/>
            <person name="Bagnarol E."/>
            <person name="Bassi C.A."/>
            <person name="Berry A.M."/>
            <person name="Bickhart D.M."/>
            <person name="Choisne N."/>
            <person name="Couloux A."/>
            <person name="Cournoyer B."/>
            <person name="Cruveiller S."/>
            <person name="Daubin V."/>
            <person name="Demange N."/>
            <person name="Francino M.P."/>
            <person name="Goltsman E."/>
            <person name="Huang Y."/>
            <person name="Kopp O.R."/>
            <person name="Labarre L."/>
            <person name="Lapidus A."/>
            <person name="Lavire C."/>
            <person name="Marechal J."/>
            <person name="Martinez M."/>
            <person name="Mastronunzio J.E."/>
            <person name="Mullin B.C."/>
            <person name="Niemann J."/>
            <person name="Pujic P."/>
            <person name="Rawnsley T."/>
            <person name="Rouy Z."/>
            <person name="Schenowitz C."/>
            <person name="Sellstedt A."/>
            <person name="Tavares F."/>
            <person name="Tomkins J.P."/>
            <person name="Vallenet D."/>
            <person name="Valverde C."/>
            <person name="Wall L.G."/>
            <person name="Wang Y."/>
            <person name="Medigue C."/>
            <person name="Benson D.R."/>
        </authorList>
    </citation>
    <scope>NUCLEOTIDE SEQUENCE [LARGE SCALE GENOMIC DNA]</scope>
    <source>
        <strain evidence="3">DSM 45818 / CECT 9043 / CcI3</strain>
    </source>
</reference>
<dbReference type="AlphaFoldDB" id="Q2JGR4"/>
<dbReference type="EMBL" id="CP000249">
    <property type="protein sequence ID" value="ABD09528.1"/>
    <property type="molecule type" value="Genomic_DNA"/>
</dbReference>
<keyword evidence="3" id="KW-1185">Reference proteome</keyword>
<feature type="region of interest" description="Disordered" evidence="1">
    <location>
        <begin position="77"/>
        <end position="101"/>
    </location>
</feature>
<dbReference type="HOGENOM" id="CLU_2287410_0_0_11"/>
<dbReference type="STRING" id="106370.Francci3_0134"/>
<evidence type="ECO:0000256" key="1">
    <source>
        <dbReference type="SAM" id="MobiDB-lite"/>
    </source>
</evidence>
<dbReference type="KEGG" id="fra:Francci3_0134"/>
<organism evidence="2 3">
    <name type="scientific">Frankia casuarinae (strain DSM 45818 / CECT 9043 / HFP020203 / CcI3)</name>
    <dbReference type="NCBI Taxonomy" id="106370"/>
    <lineage>
        <taxon>Bacteria</taxon>
        <taxon>Bacillati</taxon>
        <taxon>Actinomycetota</taxon>
        <taxon>Actinomycetes</taxon>
        <taxon>Frankiales</taxon>
        <taxon>Frankiaceae</taxon>
        <taxon>Frankia</taxon>
    </lineage>
</organism>
<evidence type="ECO:0000313" key="3">
    <source>
        <dbReference type="Proteomes" id="UP000001937"/>
    </source>
</evidence>
<evidence type="ECO:0000313" key="2">
    <source>
        <dbReference type="EMBL" id="ABD09528.1"/>
    </source>
</evidence>
<dbReference type="Proteomes" id="UP000001937">
    <property type="component" value="Chromosome"/>
</dbReference>
<protein>
    <submittedName>
        <fullName evidence="2">Uncharacterized protein</fullName>
    </submittedName>
</protein>